<dbReference type="RefSeq" id="WP_413265352.1">
    <property type="nucleotide sequence ID" value="NZ_JBHFNR010000166.1"/>
</dbReference>
<dbReference type="InterPro" id="IPR018712">
    <property type="entry name" value="Tle1-like_cat"/>
</dbReference>
<protein>
    <submittedName>
        <fullName evidence="2">DUF2235 domain-containing protein</fullName>
    </submittedName>
</protein>
<dbReference type="SUPFAM" id="SSF53474">
    <property type="entry name" value="alpha/beta-Hydrolases"/>
    <property type="match status" value="1"/>
</dbReference>
<feature type="domain" description="T6SS Phospholipase effector Tle1-like catalytic" evidence="1">
    <location>
        <begin position="3"/>
        <end position="279"/>
    </location>
</feature>
<accession>A0ABV4XVM5</accession>
<dbReference type="InterPro" id="IPR029058">
    <property type="entry name" value="AB_hydrolase_fold"/>
</dbReference>
<sequence length="369" mass="42591">MKKRLVVCCDGTWNELRSSYPTNVVKLAQSVKYIADDGTPQIVFYQQGLGTEDSSLWQTLGGGAFGWGIDKLIQDAYRFLCVNYNTQAEDEIYLFGFSRGAYIVRCLAGMIYCSGLLHREHIRKTPKAYKIYRDRQIHPDDQEAKDFRKNYAKSAKSKQTSEQPFYMENRVPIKMLGCWDTVGALGMPDIIPWLPIEKMINQKYLFYDAKLSPIVENAFQAVAIDEKRKSFPSTRMDKNSKNPNQRVEEVWFIGEHGCVGGGTKGYQGLSDCALAWMIERAKEVELECDRSKIERDFDSEGKTTRFGIYPEPLIDFDNSLTFPFILGGEEWRRIRGTHIKVHSSIRQRLNTRFDYLPENLQEFIDLLNK</sequence>
<name>A0ABV4XVM5_9CYAN</name>
<comment type="caution">
    <text evidence="2">The sequence shown here is derived from an EMBL/GenBank/DDBJ whole genome shotgun (WGS) entry which is preliminary data.</text>
</comment>
<dbReference type="Pfam" id="PF09994">
    <property type="entry name" value="T6SS_Tle1-like_cat"/>
    <property type="match status" value="1"/>
</dbReference>
<evidence type="ECO:0000313" key="3">
    <source>
        <dbReference type="Proteomes" id="UP001576784"/>
    </source>
</evidence>
<dbReference type="Proteomes" id="UP001576784">
    <property type="component" value="Unassembled WGS sequence"/>
</dbReference>
<dbReference type="PANTHER" id="PTHR33840">
    <property type="match status" value="1"/>
</dbReference>
<reference evidence="2 3" key="1">
    <citation type="submission" date="2024-09" db="EMBL/GenBank/DDBJ databases">
        <title>Floridaenema gen nov. (Aerosakkonemataceae, Aerosakkonematales ord. nov., Cyanobacteria) from benthic tropical and subtropical fresh waters, with the description of four new species.</title>
        <authorList>
            <person name="Moretto J.A."/>
            <person name="Berthold D.E."/>
            <person name="Lefler F.W."/>
            <person name="Huang I.-S."/>
            <person name="Laughinghouse H. IV."/>
        </authorList>
    </citation>
    <scope>NUCLEOTIDE SEQUENCE [LARGE SCALE GENOMIC DNA]</scope>
    <source>
        <strain evidence="2 3">BLCC-F50</strain>
    </source>
</reference>
<gene>
    <name evidence="2" type="ORF">ACE1CI_22650</name>
</gene>
<dbReference type="PANTHER" id="PTHR33840:SF1">
    <property type="entry name" value="TLE1 PHOSPHOLIPASE DOMAIN-CONTAINING PROTEIN"/>
    <property type="match status" value="1"/>
</dbReference>
<evidence type="ECO:0000259" key="1">
    <source>
        <dbReference type="Pfam" id="PF09994"/>
    </source>
</evidence>
<keyword evidence="3" id="KW-1185">Reference proteome</keyword>
<dbReference type="EMBL" id="JBHFNR010000166">
    <property type="protein sequence ID" value="MFB2895717.1"/>
    <property type="molecule type" value="Genomic_DNA"/>
</dbReference>
<organism evidence="2 3">
    <name type="scientific">Floridaenema flaviceps BLCC-F50</name>
    <dbReference type="NCBI Taxonomy" id="3153642"/>
    <lineage>
        <taxon>Bacteria</taxon>
        <taxon>Bacillati</taxon>
        <taxon>Cyanobacteriota</taxon>
        <taxon>Cyanophyceae</taxon>
        <taxon>Oscillatoriophycideae</taxon>
        <taxon>Aerosakkonematales</taxon>
        <taxon>Aerosakkonemataceae</taxon>
        <taxon>Floridanema</taxon>
        <taxon>Floridanema flaviceps</taxon>
    </lineage>
</organism>
<evidence type="ECO:0000313" key="2">
    <source>
        <dbReference type="EMBL" id="MFB2895717.1"/>
    </source>
</evidence>
<proteinExistence type="predicted"/>